<evidence type="ECO:0000313" key="3">
    <source>
        <dbReference type="Proteomes" id="UP001215280"/>
    </source>
</evidence>
<feature type="region of interest" description="Disordered" evidence="1">
    <location>
        <begin position="148"/>
        <end position="171"/>
    </location>
</feature>
<reference evidence="2" key="1">
    <citation type="submission" date="2023-03" db="EMBL/GenBank/DDBJ databases">
        <title>Massive genome expansion in bonnet fungi (Mycena s.s.) driven by repeated elements and novel gene families across ecological guilds.</title>
        <authorList>
            <consortium name="Lawrence Berkeley National Laboratory"/>
            <person name="Harder C.B."/>
            <person name="Miyauchi S."/>
            <person name="Viragh M."/>
            <person name="Kuo A."/>
            <person name="Thoen E."/>
            <person name="Andreopoulos B."/>
            <person name="Lu D."/>
            <person name="Skrede I."/>
            <person name="Drula E."/>
            <person name="Henrissat B."/>
            <person name="Morin E."/>
            <person name="Kohler A."/>
            <person name="Barry K."/>
            <person name="LaButti K."/>
            <person name="Morin E."/>
            <person name="Salamov A."/>
            <person name="Lipzen A."/>
            <person name="Mereny Z."/>
            <person name="Hegedus B."/>
            <person name="Baldrian P."/>
            <person name="Stursova M."/>
            <person name="Weitz H."/>
            <person name="Taylor A."/>
            <person name="Grigoriev I.V."/>
            <person name="Nagy L.G."/>
            <person name="Martin F."/>
            <person name="Kauserud H."/>
        </authorList>
    </citation>
    <scope>NUCLEOTIDE SEQUENCE</scope>
    <source>
        <strain evidence="2">CBHHK188m</strain>
    </source>
</reference>
<sequence>MCRVATNRGSKQKCRNNINKRMPKECFDLCLEDILWVMDVPAQIESPRRYGAQDKKRLRNGWSVLHPANPMGPPPDWAQKHHQIRRWIGWIWLAPDPSPRHSISFCTPPPPPSTPQFFSPMEFRSCPACGNHLPVKVTVLHPPPTSAVTVPINSPEQPRRKKSRWFDAGKGPPVSGCQMARHLGLETCQGRALNRLSKDTGISQEGWGQLPKFGWSKIQVNIEVYLAIIDHRDPREIDGNWT</sequence>
<evidence type="ECO:0000256" key="1">
    <source>
        <dbReference type="SAM" id="MobiDB-lite"/>
    </source>
</evidence>
<proteinExistence type="predicted"/>
<protein>
    <submittedName>
        <fullName evidence="2">Uncharacterized protein</fullName>
    </submittedName>
</protein>
<name>A0AAD7NPB1_9AGAR</name>
<evidence type="ECO:0000313" key="2">
    <source>
        <dbReference type="EMBL" id="KAJ7768592.1"/>
    </source>
</evidence>
<keyword evidence="3" id="KW-1185">Reference proteome</keyword>
<dbReference type="EMBL" id="JARJLG010000027">
    <property type="protein sequence ID" value="KAJ7768592.1"/>
    <property type="molecule type" value="Genomic_DNA"/>
</dbReference>
<organism evidence="2 3">
    <name type="scientific">Mycena maculata</name>
    <dbReference type="NCBI Taxonomy" id="230809"/>
    <lineage>
        <taxon>Eukaryota</taxon>
        <taxon>Fungi</taxon>
        <taxon>Dikarya</taxon>
        <taxon>Basidiomycota</taxon>
        <taxon>Agaricomycotina</taxon>
        <taxon>Agaricomycetes</taxon>
        <taxon>Agaricomycetidae</taxon>
        <taxon>Agaricales</taxon>
        <taxon>Marasmiineae</taxon>
        <taxon>Mycenaceae</taxon>
        <taxon>Mycena</taxon>
    </lineage>
</organism>
<dbReference type="AlphaFoldDB" id="A0AAD7NPB1"/>
<gene>
    <name evidence="2" type="ORF">DFH07DRAFT_769138</name>
</gene>
<dbReference type="Proteomes" id="UP001215280">
    <property type="component" value="Unassembled WGS sequence"/>
</dbReference>
<comment type="caution">
    <text evidence="2">The sequence shown here is derived from an EMBL/GenBank/DDBJ whole genome shotgun (WGS) entry which is preliminary data.</text>
</comment>
<accession>A0AAD7NPB1</accession>